<name>A0ACB9CE76_9ASTR</name>
<reference evidence="1 2" key="2">
    <citation type="journal article" date="2022" name="Mol. Ecol. Resour.">
        <title>The genomes of chicory, endive, great burdock and yacon provide insights into Asteraceae paleo-polyploidization history and plant inulin production.</title>
        <authorList>
            <person name="Fan W."/>
            <person name="Wang S."/>
            <person name="Wang H."/>
            <person name="Wang A."/>
            <person name="Jiang F."/>
            <person name="Liu H."/>
            <person name="Zhao H."/>
            <person name="Xu D."/>
            <person name="Zhang Y."/>
        </authorList>
    </citation>
    <scope>NUCLEOTIDE SEQUENCE [LARGE SCALE GENOMIC DNA]</scope>
    <source>
        <strain evidence="2">cv. Yunnan</strain>
        <tissue evidence="1">Leaves</tissue>
    </source>
</reference>
<comment type="caution">
    <text evidence="1">The sequence shown here is derived from an EMBL/GenBank/DDBJ whole genome shotgun (WGS) entry which is preliminary data.</text>
</comment>
<dbReference type="EMBL" id="CM042038">
    <property type="protein sequence ID" value="KAI3732593.1"/>
    <property type="molecule type" value="Genomic_DNA"/>
</dbReference>
<protein>
    <submittedName>
        <fullName evidence="1">Uncharacterized protein</fullName>
    </submittedName>
</protein>
<evidence type="ECO:0000313" key="2">
    <source>
        <dbReference type="Proteomes" id="UP001056120"/>
    </source>
</evidence>
<sequence length="242" mass="27757">MQWDRSKRDLISPHFISQNQNRSDLFPPPSAFASQILLPSICSHTPPPPATTTTSTRTCALPLPLLADHLQPLPPATTTPSSARKRDMESNQAMTFNEPSMEHSISFVKALQVYNWNEDVWLRVSCLHQQLLTCQTYTDREALRQQQLLAIVPWHHKHYSLPKSLSVTSSTICFRYPSCKYSLLASSFTNQIYIEKEFKLYEELANMLFDDPGFRDKLNKFNLSQMGQSSRDEDEGDDEDED</sequence>
<organism evidence="1 2">
    <name type="scientific">Smallanthus sonchifolius</name>
    <dbReference type="NCBI Taxonomy" id="185202"/>
    <lineage>
        <taxon>Eukaryota</taxon>
        <taxon>Viridiplantae</taxon>
        <taxon>Streptophyta</taxon>
        <taxon>Embryophyta</taxon>
        <taxon>Tracheophyta</taxon>
        <taxon>Spermatophyta</taxon>
        <taxon>Magnoliopsida</taxon>
        <taxon>eudicotyledons</taxon>
        <taxon>Gunneridae</taxon>
        <taxon>Pentapetalae</taxon>
        <taxon>asterids</taxon>
        <taxon>campanulids</taxon>
        <taxon>Asterales</taxon>
        <taxon>Asteraceae</taxon>
        <taxon>Asteroideae</taxon>
        <taxon>Heliantheae alliance</taxon>
        <taxon>Millerieae</taxon>
        <taxon>Smallanthus</taxon>
    </lineage>
</organism>
<gene>
    <name evidence="1" type="ORF">L1987_63799</name>
</gene>
<evidence type="ECO:0000313" key="1">
    <source>
        <dbReference type="EMBL" id="KAI3732593.1"/>
    </source>
</evidence>
<reference evidence="2" key="1">
    <citation type="journal article" date="2022" name="Mol. Ecol. Resour.">
        <title>The genomes of chicory, endive, great burdock and yacon provide insights into Asteraceae palaeo-polyploidization history and plant inulin production.</title>
        <authorList>
            <person name="Fan W."/>
            <person name="Wang S."/>
            <person name="Wang H."/>
            <person name="Wang A."/>
            <person name="Jiang F."/>
            <person name="Liu H."/>
            <person name="Zhao H."/>
            <person name="Xu D."/>
            <person name="Zhang Y."/>
        </authorList>
    </citation>
    <scope>NUCLEOTIDE SEQUENCE [LARGE SCALE GENOMIC DNA]</scope>
    <source>
        <strain evidence="2">cv. Yunnan</strain>
    </source>
</reference>
<accession>A0ACB9CE76</accession>
<dbReference type="Proteomes" id="UP001056120">
    <property type="component" value="Linkage Group LG21"/>
</dbReference>
<keyword evidence="2" id="KW-1185">Reference proteome</keyword>
<proteinExistence type="predicted"/>